<dbReference type="STRING" id="410764.GA0061103_1102"/>
<organism evidence="3 4">
    <name type="scientific">Rhizobium multihospitium</name>
    <dbReference type="NCBI Taxonomy" id="410764"/>
    <lineage>
        <taxon>Bacteria</taxon>
        <taxon>Pseudomonadati</taxon>
        <taxon>Pseudomonadota</taxon>
        <taxon>Alphaproteobacteria</taxon>
        <taxon>Hyphomicrobiales</taxon>
        <taxon>Rhizobiaceae</taxon>
        <taxon>Rhizobium/Agrobacterium group</taxon>
        <taxon>Rhizobium</taxon>
    </lineage>
</organism>
<sequence>MPISKDDVSYGYRYLLGRLPENDDVIEIYRQAFEDVELFRQHLMESPEYKLKNPVAVTKSFLAHTPPSDIETIMDHPTLKQVVSKTASYWSEVGAQAPHWSVLSLDKYAPDQLEQNLAEFYESGVGDLYLVRDLLRRMNRSPNDFKTILEFGCGVGRATAALATAFKHVIALDISAPHIELAKEHVASSGANNVEFIQVTSENVMPGRGFDLWYSRLVLQHNPPPVTLSVLEKAFSGLPPHGVAIVHVRTHEDGYRFKVADYLKGGSKLDMEMHSTPQNSILELADRTGCRLVELHEEPGHIDNVTSIFVFVKK</sequence>
<evidence type="ECO:0000313" key="4">
    <source>
        <dbReference type="Proteomes" id="UP000199101"/>
    </source>
</evidence>
<keyword evidence="3" id="KW-0489">Methyltransferase</keyword>
<accession>A0A1C3TWI0</accession>
<evidence type="ECO:0000259" key="2">
    <source>
        <dbReference type="Pfam" id="PF13649"/>
    </source>
</evidence>
<feature type="domain" description="Methyltransferase" evidence="2">
    <location>
        <begin position="148"/>
        <end position="242"/>
    </location>
</feature>
<name>A0A1C3TWI0_9HYPH</name>
<dbReference type="EMBL" id="FMAG01000001">
    <property type="protein sequence ID" value="SCB07554.1"/>
    <property type="molecule type" value="Genomic_DNA"/>
</dbReference>
<dbReference type="AlphaFoldDB" id="A0A1C3TWI0"/>
<dbReference type="GO" id="GO:0032259">
    <property type="term" value="P:methylation"/>
    <property type="evidence" value="ECO:0007669"/>
    <property type="project" value="UniProtKB-KW"/>
</dbReference>
<keyword evidence="4" id="KW-1185">Reference proteome</keyword>
<dbReference type="PANTHER" id="PTHR43861">
    <property type="entry name" value="TRANS-ACONITATE 2-METHYLTRANSFERASE-RELATED"/>
    <property type="match status" value="1"/>
</dbReference>
<gene>
    <name evidence="3" type="ORF">GA0061103_1102</name>
</gene>
<protein>
    <submittedName>
        <fullName evidence="3">Methyltransferase domain-containing protein</fullName>
    </submittedName>
</protein>
<dbReference type="SUPFAM" id="SSF53335">
    <property type="entry name" value="S-adenosyl-L-methionine-dependent methyltransferases"/>
    <property type="match status" value="1"/>
</dbReference>
<dbReference type="InterPro" id="IPR029063">
    <property type="entry name" value="SAM-dependent_MTases_sf"/>
</dbReference>
<dbReference type="GO" id="GO:0008168">
    <property type="term" value="F:methyltransferase activity"/>
    <property type="evidence" value="ECO:0007669"/>
    <property type="project" value="UniProtKB-KW"/>
</dbReference>
<dbReference type="Gene3D" id="3.40.50.150">
    <property type="entry name" value="Vaccinia Virus protein VP39"/>
    <property type="match status" value="1"/>
</dbReference>
<dbReference type="Pfam" id="PF13649">
    <property type="entry name" value="Methyltransf_25"/>
    <property type="match status" value="1"/>
</dbReference>
<dbReference type="Proteomes" id="UP000199101">
    <property type="component" value="Unassembled WGS sequence"/>
</dbReference>
<dbReference type="InterPro" id="IPR041698">
    <property type="entry name" value="Methyltransf_25"/>
</dbReference>
<reference evidence="4" key="1">
    <citation type="submission" date="2016-08" db="EMBL/GenBank/DDBJ databases">
        <authorList>
            <person name="Varghese N."/>
            <person name="Submissions Spin"/>
        </authorList>
    </citation>
    <scope>NUCLEOTIDE SEQUENCE [LARGE SCALE GENOMIC DNA]</scope>
    <source>
        <strain evidence="4">HAMBI 2975</strain>
    </source>
</reference>
<evidence type="ECO:0000256" key="1">
    <source>
        <dbReference type="ARBA" id="ARBA00022679"/>
    </source>
</evidence>
<dbReference type="CDD" id="cd02440">
    <property type="entry name" value="AdoMet_MTases"/>
    <property type="match status" value="1"/>
</dbReference>
<dbReference type="RefSeq" id="WP_092706037.1">
    <property type="nucleotide sequence ID" value="NZ_FMAG01000001.1"/>
</dbReference>
<proteinExistence type="predicted"/>
<keyword evidence="1 3" id="KW-0808">Transferase</keyword>
<dbReference type="OrthoDB" id="5449367at2"/>
<evidence type="ECO:0000313" key="3">
    <source>
        <dbReference type="EMBL" id="SCB07554.1"/>
    </source>
</evidence>